<dbReference type="PANTHER" id="PTHR42659">
    <property type="entry name" value="XANTHINE DEHYDROGENASE SUBUNIT C-RELATED"/>
    <property type="match status" value="1"/>
</dbReference>
<dbReference type="Gene3D" id="3.30.465.10">
    <property type="match status" value="1"/>
</dbReference>
<evidence type="ECO:0000256" key="1">
    <source>
        <dbReference type="ARBA" id="ARBA00022630"/>
    </source>
</evidence>
<dbReference type="InterPro" id="IPR016169">
    <property type="entry name" value="FAD-bd_PCMH_sub2"/>
</dbReference>
<dbReference type="InterPro" id="IPR051312">
    <property type="entry name" value="Diverse_Substr_Oxidored"/>
</dbReference>
<proteinExistence type="predicted"/>
<gene>
    <name evidence="5" type="ORF">CU100_14730</name>
</gene>
<keyword evidence="3" id="KW-0560">Oxidoreductase</keyword>
<dbReference type="InterPro" id="IPR036318">
    <property type="entry name" value="FAD-bd_PCMH-like_sf"/>
</dbReference>
<dbReference type="RefSeq" id="WP_106717373.1">
    <property type="nucleotide sequence ID" value="NZ_JACHXT010000003.1"/>
</dbReference>
<dbReference type="AlphaFoldDB" id="A0A2P7AQX0"/>
<keyword evidence="1" id="KW-0285">Flavoprotein</keyword>
<dbReference type="EMBL" id="PGGN01000003">
    <property type="protein sequence ID" value="PSH56625.1"/>
    <property type="molecule type" value="Genomic_DNA"/>
</dbReference>
<reference evidence="6" key="1">
    <citation type="submission" date="2017-11" db="EMBL/GenBank/DDBJ databases">
        <authorList>
            <person name="Kuznetsova I."/>
            <person name="Sazanova A."/>
            <person name="Chirak E."/>
            <person name="Safronova V."/>
            <person name="Willems A."/>
        </authorList>
    </citation>
    <scope>NUCLEOTIDE SEQUENCE [LARGE SCALE GENOMIC DNA]</scope>
    <source>
        <strain evidence="6">PEPV15</strain>
    </source>
</reference>
<dbReference type="GO" id="GO:0016491">
    <property type="term" value="F:oxidoreductase activity"/>
    <property type="evidence" value="ECO:0007669"/>
    <property type="project" value="UniProtKB-KW"/>
</dbReference>
<evidence type="ECO:0000256" key="2">
    <source>
        <dbReference type="ARBA" id="ARBA00022827"/>
    </source>
</evidence>
<dbReference type="SUPFAM" id="SSF55447">
    <property type="entry name" value="CO dehydrogenase flavoprotein C-terminal domain-like"/>
    <property type="match status" value="1"/>
</dbReference>
<accession>A0A2P7AQX0</accession>
<name>A0A2P7AQX0_9HYPH</name>
<evidence type="ECO:0000313" key="6">
    <source>
        <dbReference type="Proteomes" id="UP000241158"/>
    </source>
</evidence>
<keyword evidence="2" id="KW-0274">FAD</keyword>
<dbReference type="PANTHER" id="PTHR42659:SF2">
    <property type="entry name" value="XANTHINE DEHYDROGENASE SUBUNIT C-RELATED"/>
    <property type="match status" value="1"/>
</dbReference>
<dbReference type="GO" id="GO:0071949">
    <property type="term" value="F:FAD binding"/>
    <property type="evidence" value="ECO:0007669"/>
    <property type="project" value="InterPro"/>
</dbReference>
<evidence type="ECO:0000259" key="4">
    <source>
        <dbReference type="PROSITE" id="PS51387"/>
    </source>
</evidence>
<sequence>MYETIYHKPGTLQEAVSLFAEVEEAAYLSGGHTLIPTMKGRLAAPAHLIDVRRIPELSGITVGPDRIIIGAATTHATVAASEKIRALVPSLCGLAGSIGDVQVRHVGTIGGSVANNDPAADYPAAVLALDSTLHTDRRSIPASEYFDGLYSTALEPGEILVRIEFKVPEIAGYAKFRNPASRYALAAAFVARHRDGNIRVAITGAGNAGVFRWAEAETALQAQFEPNAVKGLLPDDNDLMGDMHAPADYRAHLVGVVTRRAVEHLGGTVIE</sequence>
<dbReference type="SMART" id="SM01092">
    <property type="entry name" value="CO_deh_flav_C"/>
    <property type="match status" value="1"/>
</dbReference>
<dbReference type="InterPro" id="IPR036683">
    <property type="entry name" value="CO_DH_flav_C_dom_sf"/>
</dbReference>
<protein>
    <submittedName>
        <fullName evidence="5">Carbon monoxide dehydrogenase</fullName>
    </submittedName>
</protein>
<dbReference type="InterPro" id="IPR016167">
    <property type="entry name" value="FAD-bd_PCMH_sub1"/>
</dbReference>
<dbReference type="InterPro" id="IPR002346">
    <property type="entry name" value="Mopterin_DH_FAD-bd"/>
</dbReference>
<dbReference type="Pfam" id="PF00941">
    <property type="entry name" value="FAD_binding_5"/>
    <property type="match status" value="1"/>
</dbReference>
<evidence type="ECO:0000256" key="3">
    <source>
        <dbReference type="ARBA" id="ARBA00023002"/>
    </source>
</evidence>
<dbReference type="InterPro" id="IPR005107">
    <property type="entry name" value="CO_DH_flav_C"/>
</dbReference>
<feature type="domain" description="FAD-binding PCMH-type" evidence="4">
    <location>
        <begin position="1"/>
        <end position="170"/>
    </location>
</feature>
<dbReference type="OrthoDB" id="9793944at2"/>
<dbReference type="PROSITE" id="PS51387">
    <property type="entry name" value="FAD_PCMH"/>
    <property type="match status" value="1"/>
</dbReference>
<dbReference type="SUPFAM" id="SSF56176">
    <property type="entry name" value="FAD-binding/transporter-associated domain-like"/>
    <property type="match status" value="1"/>
</dbReference>
<dbReference type="Gene3D" id="3.30.390.50">
    <property type="entry name" value="CO dehydrogenase flavoprotein, C-terminal domain"/>
    <property type="match status" value="1"/>
</dbReference>
<dbReference type="InterPro" id="IPR016166">
    <property type="entry name" value="FAD-bd_PCMH"/>
</dbReference>
<dbReference type="Gene3D" id="3.30.43.10">
    <property type="entry name" value="Uridine Diphospho-n-acetylenolpyruvylglucosamine Reductase, domain 2"/>
    <property type="match status" value="1"/>
</dbReference>
<keyword evidence="6" id="KW-1185">Reference proteome</keyword>
<evidence type="ECO:0000313" key="5">
    <source>
        <dbReference type="EMBL" id="PSH56625.1"/>
    </source>
</evidence>
<comment type="caution">
    <text evidence="5">The sequence shown here is derived from an EMBL/GenBank/DDBJ whole genome shotgun (WGS) entry which is preliminary data.</text>
</comment>
<organism evidence="5 6">
    <name type="scientific">Phyllobacterium endophyticum</name>
    <dbReference type="NCBI Taxonomy" id="1149773"/>
    <lineage>
        <taxon>Bacteria</taxon>
        <taxon>Pseudomonadati</taxon>
        <taxon>Pseudomonadota</taxon>
        <taxon>Alphaproteobacteria</taxon>
        <taxon>Hyphomicrobiales</taxon>
        <taxon>Phyllobacteriaceae</taxon>
        <taxon>Phyllobacterium</taxon>
    </lineage>
</organism>
<dbReference type="Proteomes" id="UP000241158">
    <property type="component" value="Unassembled WGS sequence"/>
</dbReference>